<dbReference type="FunFam" id="3.30.200.20:FF:000194">
    <property type="entry name" value="protein-tyrosine kinase 2-beta isoform X1"/>
    <property type="match status" value="1"/>
</dbReference>
<keyword evidence="8 15" id="KW-0067">ATP-binding</keyword>
<evidence type="ECO:0000256" key="11">
    <source>
        <dbReference type="ARBA" id="ARBA00023137"/>
    </source>
</evidence>
<evidence type="ECO:0000256" key="9">
    <source>
        <dbReference type="ARBA" id="ARBA00022999"/>
    </source>
</evidence>
<dbReference type="EC" id="2.7.10.2" evidence="16"/>
<evidence type="ECO:0000256" key="12">
    <source>
        <dbReference type="ARBA" id="ARBA00051245"/>
    </source>
</evidence>
<keyword evidence="10" id="KW-0472">Membrane</keyword>
<dbReference type="SUPFAM" id="SSF55550">
    <property type="entry name" value="SH2 domain"/>
    <property type="match status" value="1"/>
</dbReference>
<dbReference type="EMBL" id="CAJGYM010000001">
    <property type="protein sequence ID" value="CAD6184376.1"/>
    <property type="molecule type" value="Genomic_DNA"/>
</dbReference>
<evidence type="ECO:0000256" key="17">
    <source>
        <dbReference type="SAM" id="MobiDB-lite"/>
    </source>
</evidence>
<dbReference type="PANTHER" id="PTHR24418">
    <property type="entry name" value="TYROSINE-PROTEIN KINASE"/>
    <property type="match status" value="1"/>
</dbReference>
<keyword evidence="21" id="KW-1185">Reference proteome</keyword>
<name>A0A8S1GMS0_9PELO</name>
<keyword evidence="11 16" id="KW-0829">Tyrosine-protein kinase</keyword>
<feature type="domain" description="Protein kinase" evidence="19">
    <location>
        <begin position="267"/>
        <end position="526"/>
    </location>
</feature>
<dbReference type="GO" id="GO:0005737">
    <property type="term" value="C:cytoplasm"/>
    <property type="evidence" value="ECO:0007669"/>
    <property type="project" value="UniProtKB-SubCell"/>
</dbReference>
<evidence type="ECO:0000256" key="13">
    <source>
        <dbReference type="ARBA" id="ARBA00061333"/>
    </source>
</evidence>
<dbReference type="InterPro" id="IPR017441">
    <property type="entry name" value="Protein_kinase_ATP_BS"/>
</dbReference>
<keyword evidence="9 14" id="KW-0727">SH2 domain</keyword>
<dbReference type="Gene3D" id="3.30.505.10">
    <property type="entry name" value="SH2 domain"/>
    <property type="match status" value="1"/>
</dbReference>
<dbReference type="InterPro" id="IPR050198">
    <property type="entry name" value="Non-receptor_tyrosine_kinases"/>
</dbReference>
<comment type="similarity">
    <text evidence="13">Belongs to the protein kinase superfamily. Tyr protein kinase family. Fes/fps subfamily.</text>
</comment>
<dbReference type="InterPro" id="IPR035849">
    <property type="entry name" value="Fes/Fps/Fer_SH2"/>
</dbReference>
<evidence type="ECO:0000256" key="15">
    <source>
        <dbReference type="PROSITE-ProRule" id="PRU10141"/>
    </source>
</evidence>
<dbReference type="SMART" id="SM00219">
    <property type="entry name" value="TyrKc"/>
    <property type="match status" value="1"/>
</dbReference>
<comment type="caution">
    <text evidence="20">The sequence shown here is derived from an EMBL/GenBank/DDBJ whole genome shotgun (WGS) entry which is preliminary data.</text>
</comment>
<dbReference type="InterPro" id="IPR008266">
    <property type="entry name" value="Tyr_kinase_AS"/>
</dbReference>
<keyword evidence="7 16" id="KW-0418">Kinase</keyword>
<keyword evidence="6 15" id="KW-0547">Nucleotide-binding</keyword>
<evidence type="ECO:0000256" key="6">
    <source>
        <dbReference type="ARBA" id="ARBA00022741"/>
    </source>
</evidence>
<evidence type="ECO:0000259" key="19">
    <source>
        <dbReference type="PROSITE" id="PS50011"/>
    </source>
</evidence>
<dbReference type="PROSITE" id="PS00107">
    <property type="entry name" value="PROTEIN_KINASE_ATP"/>
    <property type="match status" value="1"/>
</dbReference>
<dbReference type="Proteomes" id="UP000835052">
    <property type="component" value="Unassembled WGS sequence"/>
</dbReference>
<dbReference type="Gene3D" id="3.30.200.20">
    <property type="entry name" value="Phosphorylase Kinase, domain 1"/>
    <property type="match status" value="1"/>
</dbReference>
<dbReference type="InterPro" id="IPR036860">
    <property type="entry name" value="SH2_dom_sf"/>
</dbReference>
<dbReference type="PROSITE" id="PS50001">
    <property type="entry name" value="SH2"/>
    <property type="match status" value="1"/>
</dbReference>
<dbReference type="SMART" id="SM00252">
    <property type="entry name" value="SH2"/>
    <property type="match status" value="1"/>
</dbReference>
<evidence type="ECO:0000256" key="2">
    <source>
        <dbReference type="ARBA" id="ARBA00004496"/>
    </source>
</evidence>
<evidence type="ECO:0000256" key="10">
    <source>
        <dbReference type="ARBA" id="ARBA00023136"/>
    </source>
</evidence>
<dbReference type="InterPro" id="IPR011009">
    <property type="entry name" value="Kinase-like_dom_sf"/>
</dbReference>
<dbReference type="PROSITE" id="PS00109">
    <property type="entry name" value="PROTEIN_KINASE_TYR"/>
    <property type="match status" value="1"/>
</dbReference>
<dbReference type="CDD" id="cd00192">
    <property type="entry name" value="PTKc"/>
    <property type="match status" value="1"/>
</dbReference>
<evidence type="ECO:0000256" key="16">
    <source>
        <dbReference type="RuleBase" id="RU362096"/>
    </source>
</evidence>
<dbReference type="GO" id="GO:0005886">
    <property type="term" value="C:plasma membrane"/>
    <property type="evidence" value="ECO:0007669"/>
    <property type="project" value="UniProtKB-SubCell"/>
</dbReference>
<dbReference type="SUPFAM" id="SSF56112">
    <property type="entry name" value="Protein kinase-like (PK-like)"/>
    <property type="match status" value="1"/>
</dbReference>
<dbReference type="InterPro" id="IPR000719">
    <property type="entry name" value="Prot_kinase_dom"/>
</dbReference>
<evidence type="ECO:0000313" key="20">
    <source>
        <dbReference type="EMBL" id="CAD6184376.1"/>
    </source>
</evidence>
<dbReference type="InterPro" id="IPR020635">
    <property type="entry name" value="Tyr_kinase_cat_dom"/>
</dbReference>
<evidence type="ECO:0000256" key="3">
    <source>
        <dbReference type="ARBA" id="ARBA00022475"/>
    </source>
</evidence>
<dbReference type="PRINTS" id="PR00109">
    <property type="entry name" value="TYRKINASE"/>
</dbReference>
<evidence type="ECO:0000256" key="5">
    <source>
        <dbReference type="ARBA" id="ARBA00022679"/>
    </source>
</evidence>
<dbReference type="GO" id="GO:0004715">
    <property type="term" value="F:non-membrane spanning protein tyrosine kinase activity"/>
    <property type="evidence" value="ECO:0007669"/>
    <property type="project" value="UniProtKB-EC"/>
</dbReference>
<reference evidence="20" key="1">
    <citation type="submission" date="2020-10" db="EMBL/GenBank/DDBJ databases">
        <authorList>
            <person name="Kikuchi T."/>
        </authorList>
    </citation>
    <scope>NUCLEOTIDE SEQUENCE</scope>
    <source>
        <strain evidence="20">NKZ352</strain>
    </source>
</reference>
<gene>
    <name evidence="20" type="ORF">CAUJ_LOCUS295</name>
</gene>
<evidence type="ECO:0000256" key="7">
    <source>
        <dbReference type="ARBA" id="ARBA00022777"/>
    </source>
</evidence>
<dbReference type="Pfam" id="PF07714">
    <property type="entry name" value="PK_Tyr_Ser-Thr"/>
    <property type="match status" value="1"/>
</dbReference>
<keyword evidence="4" id="KW-0963">Cytoplasm</keyword>
<evidence type="ECO:0000313" key="21">
    <source>
        <dbReference type="Proteomes" id="UP000835052"/>
    </source>
</evidence>
<accession>A0A8S1GMS0</accession>
<dbReference type="AlphaFoldDB" id="A0A8S1GMS0"/>
<dbReference type="GO" id="GO:0005524">
    <property type="term" value="F:ATP binding"/>
    <property type="evidence" value="ECO:0007669"/>
    <property type="project" value="UniProtKB-UniRule"/>
</dbReference>
<dbReference type="Gene3D" id="1.10.510.10">
    <property type="entry name" value="Transferase(Phosphotransferase) domain 1"/>
    <property type="match status" value="1"/>
</dbReference>
<keyword evidence="5 16" id="KW-0808">Transferase</keyword>
<dbReference type="InterPro" id="IPR001245">
    <property type="entry name" value="Ser-Thr/Tyr_kinase_cat_dom"/>
</dbReference>
<dbReference type="OrthoDB" id="3256376at2759"/>
<evidence type="ECO:0000256" key="4">
    <source>
        <dbReference type="ARBA" id="ARBA00022490"/>
    </source>
</evidence>
<keyword evidence="3" id="KW-1003">Cell membrane</keyword>
<comment type="catalytic activity">
    <reaction evidence="12 16">
        <text>L-tyrosyl-[protein] + ATP = O-phospho-L-tyrosyl-[protein] + ADP + H(+)</text>
        <dbReference type="Rhea" id="RHEA:10596"/>
        <dbReference type="Rhea" id="RHEA-COMP:10136"/>
        <dbReference type="Rhea" id="RHEA-COMP:20101"/>
        <dbReference type="ChEBI" id="CHEBI:15378"/>
        <dbReference type="ChEBI" id="CHEBI:30616"/>
        <dbReference type="ChEBI" id="CHEBI:46858"/>
        <dbReference type="ChEBI" id="CHEBI:61978"/>
        <dbReference type="ChEBI" id="CHEBI:456216"/>
        <dbReference type="EC" id="2.7.10.2"/>
    </reaction>
</comment>
<evidence type="ECO:0000256" key="1">
    <source>
        <dbReference type="ARBA" id="ARBA00004202"/>
    </source>
</evidence>
<feature type="binding site" evidence="15">
    <location>
        <position position="298"/>
    </location>
    <ligand>
        <name>ATP</name>
        <dbReference type="ChEBI" id="CHEBI:30616"/>
    </ligand>
</feature>
<organism evidence="20 21">
    <name type="scientific">Caenorhabditis auriculariae</name>
    <dbReference type="NCBI Taxonomy" id="2777116"/>
    <lineage>
        <taxon>Eukaryota</taxon>
        <taxon>Metazoa</taxon>
        <taxon>Ecdysozoa</taxon>
        <taxon>Nematoda</taxon>
        <taxon>Chromadorea</taxon>
        <taxon>Rhabditida</taxon>
        <taxon>Rhabditina</taxon>
        <taxon>Rhabditomorpha</taxon>
        <taxon>Rhabditoidea</taxon>
        <taxon>Rhabditidae</taxon>
        <taxon>Peloderinae</taxon>
        <taxon>Caenorhabditis</taxon>
    </lineage>
</organism>
<evidence type="ECO:0000256" key="14">
    <source>
        <dbReference type="PROSITE-ProRule" id="PRU00191"/>
    </source>
</evidence>
<dbReference type="PROSITE" id="PS50011">
    <property type="entry name" value="PROTEIN_KINASE_DOM"/>
    <property type="match status" value="1"/>
</dbReference>
<proteinExistence type="inferred from homology"/>
<feature type="domain" description="SH2" evidence="18">
    <location>
        <begin position="131"/>
        <end position="255"/>
    </location>
</feature>
<evidence type="ECO:0000256" key="8">
    <source>
        <dbReference type="ARBA" id="ARBA00022840"/>
    </source>
</evidence>
<sequence length="588" mass="65397">MWSSFYNNFAAKGLAPALTTAPATTTELTDEPPGVSPSTQPPESHPTGTAADAEVKKQGHEEVDAVAVKTPENPAALTAVSSDKGQTGPPLTPLPSADVDAARKGAAKQIAAVTAERAIAEEEKLMKELEFYHGFLPREDIFYLLRNDGDYILRVSEVPVNESNRKEAVNRREIILSVMTELHHHGQEQVCDNGKLDPARDHHHETKLRNVVVRRNQGKYSVEASRYFDTIRELVMFYAEKGQANGLRMLLKTPIKLQTWEYLHSAVKMGSLLGEGAYGEVRQGVLRRKGRNVDVAVKLTKGAGDLSKVKIREMMKEARLMRNFKHKNIVRIFGVAVDEQPLYILLELVKGGALNTYLQKNGPNVLLKERLAMCQGAAHGLEYLHAATCIHRDIAARNCLYSNDKIIKISDFGLSRLGNTYKLVTPQKLPIKWLAPETITTLVFSLKTDTYSYGVMCYEVFSDGCEPWDHCTNTDAKKNVVSGKHLTIPDICPDRFKNFIYEKIYVKDPNKRVSMADVSRFIDALMLEYADETQDPKGPADRSSFMPTVATTAPSVMNPLTANITAVVVPLSTRKAHKTNTGYKSKKQ</sequence>
<dbReference type="CDD" id="cd10361">
    <property type="entry name" value="SH2_Fps_family"/>
    <property type="match status" value="1"/>
</dbReference>
<comment type="subcellular location">
    <subcellularLocation>
        <location evidence="1">Cell membrane</location>
        <topology evidence="1">Peripheral membrane protein</topology>
    </subcellularLocation>
    <subcellularLocation>
        <location evidence="2">Cytoplasm</location>
    </subcellularLocation>
</comment>
<feature type="region of interest" description="Disordered" evidence="17">
    <location>
        <begin position="25"/>
        <end position="61"/>
    </location>
</feature>
<protein>
    <recommendedName>
        <fullName evidence="16">Tyrosine-protein kinase</fullName>
        <ecNumber evidence="16">2.7.10.2</ecNumber>
    </recommendedName>
</protein>
<evidence type="ECO:0000259" key="18">
    <source>
        <dbReference type="PROSITE" id="PS50001"/>
    </source>
</evidence>
<dbReference type="InterPro" id="IPR000980">
    <property type="entry name" value="SH2"/>
</dbReference>